<organism evidence="2 3">
    <name type="scientific">Gossypium davidsonii</name>
    <name type="common">Davidson's cotton</name>
    <name type="synonym">Gossypium klotzschianum subsp. davidsonii</name>
    <dbReference type="NCBI Taxonomy" id="34287"/>
    <lineage>
        <taxon>Eukaryota</taxon>
        <taxon>Viridiplantae</taxon>
        <taxon>Streptophyta</taxon>
        <taxon>Embryophyta</taxon>
        <taxon>Tracheophyta</taxon>
        <taxon>Spermatophyta</taxon>
        <taxon>Magnoliopsida</taxon>
        <taxon>eudicotyledons</taxon>
        <taxon>Gunneridae</taxon>
        <taxon>Pentapetalae</taxon>
        <taxon>rosids</taxon>
        <taxon>malvids</taxon>
        <taxon>Malvales</taxon>
        <taxon>Malvaceae</taxon>
        <taxon>Malvoideae</taxon>
        <taxon>Gossypium</taxon>
    </lineage>
</organism>
<name>A0A7J8R7B5_GOSDV</name>
<comment type="caution">
    <text evidence="2">The sequence shown here is derived from an EMBL/GenBank/DDBJ whole genome shotgun (WGS) entry which is preliminary data.</text>
</comment>
<keyword evidence="1" id="KW-0812">Transmembrane</keyword>
<feature type="non-terminal residue" evidence="2">
    <location>
        <position position="1"/>
    </location>
</feature>
<proteinExistence type="predicted"/>
<evidence type="ECO:0000313" key="2">
    <source>
        <dbReference type="EMBL" id="MBA0609252.1"/>
    </source>
</evidence>
<reference evidence="2 3" key="1">
    <citation type="journal article" date="2019" name="Genome Biol. Evol.">
        <title>Insights into the evolution of the New World diploid cottons (Gossypium, subgenus Houzingenia) based on genome sequencing.</title>
        <authorList>
            <person name="Grover C.E."/>
            <person name="Arick M.A. 2nd"/>
            <person name="Thrash A."/>
            <person name="Conover J.L."/>
            <person name="Sanders W.S."/>
            <person name="Peterson D.G."/>
            <person name="Frelichowski J.E."/>
            <person name="Scheffler J.A."/>
            <person name="Scheffler B.E."/>
            <person name="Wendel J.F."/>
        </authorList>
    </citation>
    <scope>NUCLEOTIDE SEQUENCE [LARGE SCALE GENOMIC DNA]</scope>
    <source>
        <strain evidence="2">27</strain>
        <tissue evidence="2">Leaf</tissue>
    </source>
</reference>
<dbReference type="Proteomes" id="UP000593561">
    <property type="component" value="Unassembled WGS sequence"/>
</dbReference>
<feature type="transmembrane region" description="Helical" evidence="1">
    <location>
        <begin position="54"/>
        <end position="73"/>
    </location>
</feature>
<keyword evidence="3" id="KW-1185">Reference proteome</keyword>
<protein>
    <submittedName>
        <fullName evidence="2">Uncharacterized protein</fullName>
    </submittedName>
</protein>
<accession>A0A7J8R7B5</accession>
<gene>
    <name evidence="2" type="ORF">Godav_021333</name>
</gene>
<dbReference type="AlphaFoldDB" id="A0A7J8R7B5"/>
<sequence length="77" mass="9140">MKVSTSKSPFLSQYTRREHRKGTNQSLTWYHSSVRCFGFTMHSLRRMLCFSSPSTLSAFSFRLFTLLFTFTMAQRRK</sequence>
<evidence type="ECO:0000313" key="3">
    <source>
        <dbReference type="Proteomes" id="UP000593561"/>
    </source>
</evidence>
<keyword evidence="1" id="KW-0472">Membrane</keyword>
<dbReference type="EMBL" id="JABFAC010000003">
    <property type="protein sequence ID" value="MBA0609252.1"/>
    <property type="molecule type" value="Genomic_DNA"/>
</dbReference>
<evidence type="ECO:0000256" key="1">
    <source>
        <dbReference type="SAM" id="Phobius"/>
    </source>
</evidence>
<keyword evidence="1" id="KW-1133">Transmembrane helix</keyword>